<dbReference type="KEGG" id="vhl:BME96_04615"/>
<proteinExistence type="predicted"/>
<evidence type="ECO:0000313" key="2">
    <source>
        <dbReference type="EMBL" id="APC47495.1"/>
    </source>
</evidence>
<dbReference type="SUPFAM" id="SSF117916">
    <property type="entry name" value="Fe-S cluster assembly (FSCA) domain-like"/>
    <property type="match status" value="1"/>
</dbReference>
<dbReference type="Proteomes" id="UP000182945">
    <property type="component" value="Chromosome"/>
</dbReference>
<dbReference type="RefSeq" id="WP_019376233.1">
    <property type="nucleotide sequence ID" value="NZ_CP017962.1"/>
</dbReference>
<dbReference type="PANTHER" id="PTHR42831:SF1">
    <property type="entry name" value="FE-S PROTEIN MATURATION AUXILIARY FACTOR YITW"/>
    <property type="match status" value="1"/>
</dbReference>
<evidence type="ECO:0000313" key="3">
    <source>
        <dbReference type="Proteomes" id="UP000182945"/>
    </source>
</evidence>
<gene>
    <name evidence="2" type="ORF">BME96_04615</name>
</gene>
<dbReference type="InterPro" id="IPR002744">
    <property type="entry name" value="MIP18-like"/>
</dbReference>
<accession>A0AAC9J0C6</accession>
<organism evidence="2 3">
    <name type="scientific">Virgibacillus halodenitrificans</name>
    <name type="common">Bacillus halodenitrificans</name>
    <dbReference type="NCBI Taxonomy" id="1482"/>
    <lineage>
        <taxon>Bacteria</taxon>
        <taxon>Bacillati</taxon>
        <taxon>Bacillota</taxon>
        <taxon>Bacilli</taxon>
        <taxon>Bacillales</taxon>
        <taxon>Bacillaceae</taxon>
        <taxon>Virgibacillus</taxon>
    </lineage>
</organism>
<feature type="domain" description="MIP18 family-like" evidence="1">
    <location>
        <begin position="4"/>
        <end position="77"/>
    </location>
</feature>
<dbReference type="GeneID" id="71513667"/>
<dbReference type="EMBL" id="CP017962">
    <property type="protein sequence ID" value="APC47495.1"/>
    <property type="molecule type" value="Genomic_DNA"/>
</dbReference>
<dbReference type="PANTHER" id="PTHR42831">
    <property type="entry name" value="FE-S PROTEIN MATURATION AUXILIARY FACTOR YITW"/>
    <property type="match status" value="1"/>
</dbReference>
<evidence type="ECO:0000259" key="1">
    <source>
        <dbReference type="Pfam" id="PF01883"/>
    </source>
</evidence>
<protein>
    <submittedName>
        <fullName evidence="2">FeS assembly SUF system protein</fullName>
    </submittedName>
</protein>
<dbReference type="AlphaFoldDB" id="A0AAC9J0C6"/>
<dbReference type="Gene3D" id="3.30.300.130">
    <property type="entry name" value="Fe-S cluster assembly (FSCA)"/>
    <property type="match status" value="1"/>
</dbReference>
<dbReference type="InterPro" id="IPR052339">
    <property type="entry name" value="Fe-S_Maturation_MIP18"/>
</dbReference>
<dbReference type="InterPro" id="IPR034904">
    <property type="entry name" value="FSCA_dom_sf"/>
</dbReference>
<dbReference type="Pfam" id="PF01883">
    <property type="entry name" value="FeS_assembly_P"/>
    <property type="match status" value="1"/>
</dbReference>
<sequence length="99" mass="11105">MNLEKQVAATLFEVIDPELGVNIMDLGLIYSIMVNENKDVTIRMTLTTPGCPMHDSITNGVKHRVSQLDSVNVVKVDLVWEPSWNPSKMSERAMEMLGM</sequence>
<name>A0AAC9J0C6_VIRHA</name>
<reference evidence="2 3" key="1">
    <citation type="submission" date="2016-11" db="EMBL/GenBank/DDBJ databases">
        <title>Complete genome sequencing of Virgibacillus halodenitrificans PDB-F2.</title>
        <authorList>
            <person name="Sun Z."/>
            <person name="Zhou Y."/>
            <person name="Li H."/>
        </authorList>
    </citation>
    <scope>NUCLEOTIDE SEQUENCE [LARGE SCALE GENOMIC DNA]</scope>
    <source>
        <strain evidence="2 3">PDB-F2</strain>
    </source>
</reference>